<keyword evidence="3" id="KW-1185">Reference proteome</keyword>
<name>A0A1H6A2S6_9BACT</name>
<proteinExistence type="predicted"/>
<protein>
    <submittedName>
        <fullName evidence="2">Flp pilus assembly protein TadG</fullName>
    </submittedName>
</protein>
<dbReference type="InterPro" id="IPR012495">
    <property type="entry name" value="TadE-like_dom"/>
</dbReference>
<evidence type="ECO:0000313" key="3">
    <source>
        <dbReference type="Proteomes" id="UP000236728"/>
    </source>
</evidence>
<dbReference type="Pfam" id="PF07811">
    <property type="entry name" value="TadE"/>
    <property type="match status" value="1"/>
</dbReference>
<gene>
    <name evidence="2" type="ORF">SAMN05421819_2863</name>
</gene>
<dbReference type="AlphaFoldDB" id="A0A1H6A2S6"/>
<sequence length="170" mass="17443">MTQTIHGSVRACICFATDTAGNASIDIAISMSLFLMALFGIVDCSRLAYIDHFLATAASSASRYAMVRGSTWNGASCTNTINGGCTATSTDVATFVKALDVTGISSNKLTVTTTWPGTGPTGLACGTAFGTNGPGCVVNVSVTYAFNFALPFLPTGTMNLHSSASETIVQ</sequence>
<evidence type="ECO:0000259" key="1">
    <source>
        <dbReference type="Pfam" id="PF07811"/>
    </source>
</evidence>
<dbReference type="EMBL" id="FNVA01000005">
    <property type="protein sequence ID" value="SEG42524.1"/>
    <property type="molecule type" value="Genomic_DNA"/>
</dbReference>
<dbReference type="OrthoDB" id="121519at2"/>
<feature type="domain" description="TadE-like" evidence="1">
    <location>
        <begin position="21"/>
        <end position="63"/>
    </location>
</feature>
<reference evidence="2 3" key="1">
    <citation type="submission" date="2016-10" db="EMBL/GenBank/DDBJ databases">
        <authorList>
            <person name="de Groot N.N."/>
        </authorList>
    </citation>
    <scope>NUCLEOTIDE SEQUENCE [LARGE SCALE GENOMIC DNA]</scope>
    <source>
        <strain evidence="2 3">DSM 22489</strain>
    </source>
</reference>
<evidence type="ECO:0000313" key="2">
    <source>
        <dbReference type="EMBL" id="SEG42524.1"/>
    </source>
</evidence>
<dbReference type="RefSeq" id="WP_103933751.1">
    <property type="nucleotide sequence ID" value="NZ_FNVA01000005.1"/>
</dbReference>
<dbReference type="Proteomes" id="UP000236728">
    <property type="component" value="Unassembled WGS sequence"/>
</dbReference>
<organism evidence="2 3">
    <name type="scientific">Bryocella elongata</name>
    <dbReference type="NCBI Taxonomy" id="863522"/>
    <lineage>
        <taxon>Bacteria</taxon>
        <taxon>Pseudomonadati</taxon>
        <taxon>Acidobacteriota</taxon>
        <taxon>Terriglobia</taxon>
        <taxon>Terriglobales</taxon>
        <taxon>Acidobacteriaceae</taxon>
        <taxon>Bryocella</taxon>
    </lineage>
</organism>
<accession>A0A1H6A2S6</accession>